<evidence type="ECO:0000313" key="1">
    <source>
        <dbReference type="EnsemblMetazoa" id="AATE009002-PA.1"/>
    </source>
</evidence>
<accession>A0A182J0G9</accession>
<dbReference type="AlphaFoldDB" id="A0A182J0G9"/>
<protein>
    <submittedName>
        <fullName evidence="1">Uncharacterized protein</fullName>
    </submittedName>
</protein>
<reference evidence="1" key="1">
    <citation type="submission" date="2022-08" db="UniProtKB">
        <authorList>
            <consortium name="EnsemblMetazoa"/>
        </authorList>
    </citation>
    <scope>IDENTIFICATION</scope>
    <source>
        <strain evidence="1">EBRO</strain>
    </source>
</reference>
<dbReference type="VEuPathDB" id="VectorBase:AATE009002"/>
<sequence>MAGLARLIAVTLSTTVIALGVAGVVFRSTMVLFVAAIVVGDAGTLVALDGGGGGGGCNAPPPCCPGGDGDEEEKEDKEEVAVEFDREVDNAFRWCACCVEGDSGTGVTEICARTSSRADAMLASVSGRWVDFDATITLVAVIDKQAGSVDGRPTTADGD</sequence>
<name>A0A182J0G9_ANOAO</name>
<proteinExistence type="predicted"/>
<dbReference type="EnsemblMetazoa" id="AATE009002-RA">
    <property type="protein sequence ID" value="AATE009002-PA.1"/>
    <property type="gene ID" value="AATE009002"/>
</dbReference>
<organism evidence="1">
    <name type="scientific">Anopheles atroparvus</name>
    <name type="common">European mosquito</name>
    <dbReference type="NCBI Taxonomy" id="41427"/>
    <lineage>
        <taxon>Eukaryota</taxon>
        <taxon>Metazoa</taxon>
        <taxon>Ecdysozoa</taxon>
        <taxon>Arthropoda</taxon>
        <taxon>Hexapoda</taxon>
        <taxon>Insecta</taxon>
        <taxon>Pterygota</taxon>
        <taxon>Neoptera</taxon>
        <taxon>Endopterygota</taxon>
        <taxon>Diptera</taxon>
        <taxon>Nematocera</taxon>
        <taxon>Culicoidea</taxon>
        <taxon>Culicidae</taxon>
        <taxon>Anophelinae</taxon>
        <taxon>Anopheles</taxon>
    </lineage>
</organism>